<keyword evidence="2" id="KW-1185">Reference proteome</keyword>
<dbReference type="EMBL" id="JAEINI020000005">
    <property type="protein sequence ID" value="MCB5227191.1"/>
    <property type="molecule type" value="Genomic_DNA"/>
</dbReference>
<gene>
    <name evidence="1" type="ORF">JAO78_010245</name>
</gene>
<accession>A0ABS8C4D3</accession>
<comment type="caution">
    <text evidence="1">The sequence shown here is derived from an EMBL/GenBank/DDBJ whole genome shotgun (WGS) entry which is preliminary data.</text>
</comment>
<dbReference type="Proteomes" id="UP000633814">
    <property type="component" value="Unassembled WGS sequence"/>
</dbReference>
<organism evidence="1 2">
    <name type="scientific">Alishewanella maricola</name>
    <dbReference type="NCBI Taxonomy" id="2795740"/>
    <lineage>
        <taxon>Bacteria</taxon>
        <taxon>Pseudomonadati</taxon>
        <taxon>Pseudomonadota</taxon>
        <taxon>Gammaproteobacteria</taxon>
        <taxon>Alteromonadales</taxon>
        <taxon>Alteromonadaceae</taxon>
        <taxon>Alishewanella</taxon>
    </lineage>
</organism>
<evidence type="ECO:0000313" key="2">
    <source>
        <dbReference type="Proteomes" id="UP000633814"/>
    </source>
</evidence>
<reference evidence="1 2" key="1">
    <citation type="submission" date="2021-10" db="EMBL/GenBank/DDBJ databases">
        <title>Alishewanella koreense sp. nov. isolated from seawater of southwestern coast in South Korea and the proposal for the reclassification of Rheinheimera perlucida and Rheinheimera tuosuensis as Arsukibacterium perlucida and Arsukibacterium tuosuensis.</title>
        <authorList>
            <person name="Kim K.H."/>
            <person name="Ruan W."/>
            <person name="Kim K.R."/>
            <person name="Baek J.H."/>
            <person name="Jeon C.O."/>
        </authorList>
    </citation>
    <scope>NUCLEOTIDE SEQUENCE [LARGE SCALE GENOMIC DNA]</scope>
    <source>
        <strain evidence="1 2">16-MA</strain>
    </source>
</reference>
<sequence>MDERNCLQKIRNLGARLHELELTQPLPGKSYTSAALDFLFQQHQLERPSGAGLEKILQTLGQAVMAKHHLTFSHLDANSVVDYFCRYYRVH</sequence>
<proteinExistence type="predicted"/>
<protein>
    <submittedName>
        <fullName evidence="1">Uncharacterized protein</fullName>
    </submittedName>
</protein>
<name>A0ABS8C4D3_9ALTE</name>
<dbReference type="RefSeq" id="WP_226751249.1">
    <property type="nucleotide sequence ID" value="NZ_JAEINI020000005.1"/>
</dbReference>
<evidence type="ECO:0000313" key="1">
    <source>
        <dbReference type="EMBL" id="MCB5227191.1"/>
    </source>
</evidence>